<protein>
    <recommendedName>
        <fullName evidence="4">RING-type E3 ubiquitin transferase</fullName>
        <ecNumber evidence="4">2.3.2.27</ecNumber>
    </recommendedName>
</protein>
<dbReference type="GO" id="GO:0061630">
    <property type="term" value="F:ubiquitin protein ligase activity"/>
    <property type="evidence" value="ECO:0007669"/>
    <property type="project" value="UniProtKB-EC"/>
</dbReference>
<feature type="compositionally biased region" description="Polar residues" evidence="13">
    <location>
        <begin position="422"/>
        <end position="431"/>
    </location>
</feature>
<keyword evidence="16" id="KW-1185">Reference proteome</keyword>
<comment type="pathway">
    <text evidence="3">Protein modification; protein ubiquitination.</text>
</comment>
<evidence type="ECO:0000256" key="10">
    <source>
        <dbReference type="ARBA" id="ARBA00023242"/>
    </source>
</evidence>
<dbReference type="GO" id="GO:0008270">
    <property type="term" value="F:zinc ion binding"/>
    <property type="evidence" value="ECO:0007669"/>
    <property type="project" value="UniProtKB-KW"/>
</dbReference>
<evidence type="ECO:0000256" key="8">
    <source>
        <dbReference type="ARBA" id="ARBA00022786"/>
    </source>
</evidence>
<dbReference type="GO" id="GO:0016567">
    <property type="term" value="P:protein ubiquitination"/>
    <property type="evidence" value="ECO:0007669"/>
    <property type="project" value="TreeGrafter"/>
</dbReference>
<evidence type="ECO:0000259" key="14">
    <source>
        <dbReference type="PROSITE" id="PS50089"/>
    </source>
</evidence>
<feature type="compositionally biased region" description="Polar residues" evidence="13">
    <location>
        <begin position="228"/>
        <end position="239"/>
    </location>
</feature>
<name>A0A8C9TSR6_SCLFO</name>
<dbReference type="Ensembl" id="ENSSFOT00015052901.1">
    <property type="protein sequence ID" value="ENSSFOP00015052414.1"/>
    <property type="gene ID" value="ENSSFOG00015024426.1"/>
</dbReference>
<dbReference type="FunFam" id="3.30.40.10:FF:000054">
    <property type="entry name" value="E3 ubiquitin-protein ligase RLIM isoform X1"/>
    <property type="match status" value="1"/>
</dbReference>
<dbReference type="Pfam" id="PF25914">
    <property type="entry name" value="RNF6_N"/>
    <property type="match status" value="1"/>
</dbReference>
<keyword evidence="10" id="KW-0539">Nucleus</keyword>
<organism evidence="15 16">
    <name type="scientific">Scleropages formosus</name>
    <name type="common">Asian bonytongue</name>
    <name type="synonym">Osteoglossum formosum</name>
    <dbReference type="NCBI Taxonomy" id="113540"/>
    <lineage>
        <taxon>Eukaryota</taxon>
        <taxon>Metazoa</taxon>
        <taxon>Chordata</taxon>
        <taxon>Craniata</taxon>
        <taxon>Vertebrata</taxon>
        <taxon>Euteleostomi</taxon>
        <taxon>Actinopterygii</taxon>
        <taxon>Neopterygii</taxon>
        <taxon>Teleostei</taxon>
        <taxon>Osteoglossocephala</taxon>
        <taxon>Osteoglossomorpha</taxon>
        <taxon>Osteoglossiformes</taxon>
        <taxon>Osteoglossidae</taxon>
        <taxon>Scleropages</taxon>
    </lineage>
</organism>
<keyword evidence="8" id="KW-0833">Ubl conjugation pathway</keyword>
<keyword evidence="6" id="KW-0479">Metal-binding</keyword>
<dbReference type="Proteomes" id="UP000694397">
    <property type="component" value="Chromosome 4"/>
</dbReference>
<dbReference type="InterPro" id="IPR013083">
    <property type="entry name" value="Znf_RING/FYVE/PHD"/>
</dbReference>
<reference evidence="15 16" key="1">
    <citation type="submission" date="2019-04" db="EMBL/GenBank/DDBJ databases">
        <authorList>
            <consortium name="Wellcome Sanger Institute Data Sharing"/>
        </authorList>
    </citation>
    <scope>NUCLEOTIDE SEQUENCE [LARGE SCALE GENOMIC DNA]</scope>
</reference>
<reference evidence="15" key="3">
    <citation type="submission" date="2025-09" db="UniProtKB">
        <authorList>
            <consortium name="Ensembl"/>
        </authorList>
    </citation>
    <scope>IDENTIFICATION</scope>
</reference>
<dbReference type="PROSITE" id="PS50089">
    <property type="entry name" value="ZF_RING_2"/>
    <property type="match status" value="1"/>
</dbReference>
<feature type="compositionally biased region" description="Low complexity" evidence="13">
    <location>
        <begin position="432"/>
        <end position="453"/>
    </location>
</feature>
<keyword evidence="7 12" id="KW-0863">Zinc-finger</keyword>
<dbReference type="GO" id="GO:0005634">
    <property type="term" value="C:nucleus"/>
    <property type="evidence" value="ECO:0007669"/>
    <property type="project" value="UniProtKB-SubCell"/>
</dbReference>
<dbReference type="OrthoDB" id="8062037at2759"/>
<evidence type="ECO:0000256" key="1">
    <source>
        <dbReference type="ARBA" id="ARBA00000900"/>
    </source>
</evidence>
<dbReference type="SMART" id="SM00184">
    <property type="entry name" value="RING"/>
    <property type="match status" value="1"/>
</dbReference>
<evidence type="ECO:0000256" key="5">
    <source>
        <dbReference type="ARBA" id="ARBA00022679"/>
    </source>
</evidence>
<dbReference type="GeneTree" id="ENSGT00940000155753"/>
<feature type="region of interest" description="Disordered" evidence="13">
    <location>
        <begin position="1"/>
        <end position="21"/>
    </location>
</feature>
<evidence type="ECO:0000256" key="12">
    <source>
        <dbReference type="PROSITE-ProRule" id="PRU00175"/>
    </source>
</evidence>
<dbReference type="EC" id="2.3.2.27" evidence="4"/>
<feature type="compositionally biased region" description="Basic and acidic residues" evidence="13">
    <location>
        <begin position="454"/>
        <end position="468"/>
    </location>
</feature>
<comment type="subcellular location">
    <subcellularLocation>
        <location evidence="2">Nucleus</location>
    </subcellularLocation>
</comment>
<evidence type="ECO:0000256" key="4">
    <source>
        <dbReference type="ARBA" id="ARBA00012483"/>
    </source>
</evidence>
<dbReference type="PANTHER" id="PTHR45931">
    <property type="entry name" value="SI:CH211-59O9.10"/>
    <property type="match status" value="1"/>
</dbReference>
<feature type="region of interest" description="Disordered" evidence="13">
    <location>
        <begin position="76"/>
        <end position="102"/>
    </location>
</feature>
<dbReference type="PANTHER" id="PTHR45931:SF4">
    <property type="entry name" value="E3 UBIQUITIN-PROTEIN LIGASE RLIM"/>
    <property type="match status" value="1"/>
</dbReference>
<evidence type="ECO:0000256" key="6">
    <source>
        <dbReference type="ARBA" id="ARBA00022723"/>
    </source>
</evidence>
<feature type="region of interest" description="Disordered" evidence="13">
    <location>
        <begin position="415"/>
        <end position="480"/>
    </location>
</feature>
<dbReference type="KEGG" id="sfm:108934055"/>
<dbReference type="InterPro" id="IPR051834">
    <property type="entry name" value="RING_finger_E3_ligase"/>
</dbReference>
<comment type="catalytic activity">
    <reaction evidence="1">
        <text>S-ubiquitinyl-[E2 ubiquitin-conjugating enzyme]-L-cysteine + [acceptor protein]-L-lysine = [E2 ubiquitin-conjugating enzyme]-L-cysteine + N(6)-ubiquitinyl-[acceptor protein]-L-lysine.</text>
        <dbReference type="EC" id="2.3.2.27"/>
    </reaction>
</comment>
<sequence length="583" mass="64733">MENVDGSKGSAGGRDLSDAQRRRHLGRLDREEAFYHFVNNLSEEDYRLMRDNNLFGTPGEITEEELLRRLRQAKDGPLQPDIHENSGSDSQEDGSDGDSSLLGWLNSMRQTANTARSGYQGNQSWRAVSRTNPSSGVIRFSLEINVNRNTQQQADAGEQQGREGAMEVPSSEPEMLMEESSDSSASSVTEAATPTEEMLFERLLRGGRRRARSRSPEQSWTRPRRDGSPSSLTLNQTEGLPQARHEHAFPRLDPRLEAGDHAQFRTQEQLRFRHSSVEPEVLLGVVPEPVPAPQMTDDPGAQVEENDTSGQRPPTIMLDLQVRRVPAGEPRQQDGIASRTRSRYQASDASPHESNHTDFQHAFSRSDQAGVRTYVSTIRIPIRRVADTSQSESTSIETTVQQMLMGFGELSYLMDSVDPDSRQSAGPSRSPSMVTSASASDVVAAMSAASGRGSRPEEPQTQDREREVTPVAPATSGPREPISSLPFLRLAHFFLLSGDIEEQPRGLTKEQIDNLSMRNYGDSDALKTCSVCIMEYSQGNKLRKLPCSHEYHVHCIDRWLSENSTCPVCRRAVLGSSNRENVV</sequence>
<evidence type="ECO:0000256" key="7">
    <source>
        <dbReference type="ARBA" id="ARBA00022771"/>
    </source>
</evidence>
<evidence type="ECO:0000256" key="9">
    <source>
        <dbReference type="ARBA" id="ARBA00022833"/>
    </source>
</evidence>
<dbReference type="Pfam" id="PF13639">
    <property type="entry name" value="zf-RING_2"/>
    <property type="match status" value="1"/>
</dbReference>
<keyword evidence="5" id="KW-0808">Transferase</keyword>
<evidence type="ECO:0000256" key="3">
    <source>
        <dbReference type="ARBA" id="ARBA00004906"/>
    </source>
</evidence>
<dbReference type="AlphaFoldDB" id="A0A8C9TSR6"/>
<proteinExistence type="inferred from homology"/>
<feature type="domain" description="RING-type" evidence="14">
    <location>
        <begin position="529"/>
        <end position="570"/>
    </location>
</feature>
<dbReference type="CDD" id="cd16674">
    <property type="entry name" value="RING-H2_RNF12"/>
    <property type="match status" value="1"/>
</dbReference>
<evidence type="ECO:0000256" key="13">
    <source>
        <dbReference type="SAM" id="MobiDB-lite"/>
    </source>
</evidence>
<dbReference type="InterPro" id="IPR001841">
    <property type="entry name" value="Znf_RING"/>
</dbReference>
<gene>
    <name evidence="15" type="primary">RLIM</name>
</gene>
<reference evidence="15" key="2">
    <citation type="submission" date="2025-08" db="UniProtKB">
        <authorList>
            <consortium name="Ensembl"/>
        </authorList>
    </citation>
    <scope>IDENTIFICATION</scope>
</reference>
<feature type="region of interest" description="Disordered" evidence="13">
    <location>
        <begin position="152"/>
        <end position="243"/>
    </location>
</feature>
<dbReference type="SUPFAM" id="SSF57850">
    <property type="entry name" value="RING/U-box"/>
    <property type="match status" value="1"/>
</dbReference>
<accession>A0A8C9TSR6</accession>
<evidence type="ECO:0000313" key="15">
    <source>
        <dbReference type="Ensembl" id="ENSSFOP00015052414.1"/>
    </source>
</evidence>
<evidence type="ECO:0000256" key="2">
    <source>
        <dbReference type="ARBA" id="ARBA00004123"/>
    </source>
</evidence>
<evidence type="ECO:0000256" key="11">
    <source>
        <dbReference type="ARBA" id="ARBA00038418"/>
    </source>
</evidence>
<evidence type="ECO:0000313" key="16">
    <source>
        <dbReference type="Proteomes" id="UP000694397"/>
    </source>
</evidence>
<dbReference type="InterPro" id="IPR058896">
    <property type="entry name" value="RNF6/12_N"/>
</dbReference>
<comment type="similarity">
    <text evidence="11">Belongs to the RNF12 family.</text>
</comment>
<dbReference type="GO" id="GO:0006511">
    <property type="term" value="P:ubiquitin-dependent protein catabolic process"/>
    <property type="evidence" value="ECO:0007669"/>
    <property type="project" value="TreeGrafter"/>
</dbReference>
<feature type="compositionally biased region" description="Low complexity" evidence="13">
    <location>
        <begin position="182"/>
        <end position="197"/>
    </location>
</feature>
<feature type="region of interest" description="Disordered" evidence="13">
    <location>
        <begin position="325"/>
        <end position="358"/>
    </location>
</feature>
<feature type="region of interest" description="Disordered" evidence="13">
    <location>
        <begin position="289"/>
        <end position="313"/>
    </location>
</feature>
<dbReference type="Gene3D" id="3.30.40.10">
    <property type="entry name" value="Zinc/RING finger domain, C3HC4 (zinc finger)"/>
    <property type="match status" value="1"/>
</dbReference>
<keyword evidence="9" id="KW-0862">Zinc</keyword>